<dbReference type="RefSeq" id="WP_042519251.1">
    <property type="nucleotide sequence ID" value="NZ_JXQI01000010.1"/>
</dbReference>
<reference evidence="1 2" key="1">
    <citation type="submission" date="2015-01" db="EMBL/GenBank/DDBJ databases">
        <title>Comparative genomics of non-oral Prevotella species.</title>
        <authorList>
            <person name="Accetto T."/>
            <person name="Nograsek B."/>
            <person name="Avgustin G."/>
        </authorList>
    </citation>
    <scope>NUCLEOTIDE SEQUENCE [LARGE SCALE GENOMIC DNA]</scope>
    <source>
        <strain evidence="1 2">P5-119</strain>
    </source>
</reference>
<dbReference type="AlphaFoldDB" id="A0A0D0I5R8"/>
<gene>
    <name evidence="1" type="ORF">ST44_07260</name>
</gene>
<dbReference type="STRING" id="1602171.ST44_07260"/>
<dbReference type="EMBL" id="JXQK01000053">
    <property type="protein sequence ID" value="KIP62586.1"/>
    <property type="molecule type" value="Genomic_DNA"/>
</dbReference>
<proteinExistence type="predicted"/>
<evidence type="ECO:0000313" key="2">
    <source>
        <dbReference type="Proteomes" id="UP000032046"/>
    </source>
</evidence>
<sequence>MKTIKQAVRALLLFMLIFCNVGVYAQRKEVSYFNDSVEICPLADKELIDSCYYLLDRNMMLETEGVYGQIAILDAPTSEVLAWASLEKLLDGECEGCGDMVYVPFKKKVCSTDIFVPFIAARCLEESNTPLGRIVDTECGILEVSDSLKIRDHNWRRGGYGETTFEKALLMKSRIGMYKAFTTMPNGTDLWRQACDTTAKSNAIELAMTFNQKYHPKSSLGYVKKIATGIFEKNGIQHRLAPEGVKLAGMYNIRQSDDNKRTSDEFTFVGCFPADNPKYTIGMVVIRPHKLPATFCILSKEVNQLIEWLMNRNK</sequence>
<keyword evidence="2" id="KW-1185">Reference proteome</keyword>
<accession>A0A0D0I5R8</accession>
<organism evidence="1 2">
    <name type="scientific">Prevotella pectinovora</name>
    <dbReference type="NCBI Taxonomy" id="1602169"/>
    <lineage>
        <taxon>Bacteria</taxon>
        <taxon>Pseudomonadati</taxon>
        <taxon>Bacteroidota</taxon>
        <taxon>Bacteroidia</taxon>
        <taxon>Bacteroidales</taxon>
        <taxon>Prevotellaceae</taxon>
        <taxon>Prevotella</taxon>
    </lineage>
</organism>
<comment type="caution">
    <text evidence="1">The sequence shown here is derived from an EMBL/GenBank/DDBJ whole genome shotgun (WGS) entry which is preliminary data.</text>
</comment>
<dbReference type="OrthoDB" id="1075088at2"/>
<evidence type="ECO:0000313" key="1">
    <source>
        <dbReference type="EMBL" id="KIP62586.1"/>
    </source>
</evidence>
<name>A0A0D0I5R8_9BACT</name>
<protein>
    <recommendedName>
        <fullName evidence="3">Penicillin-binding protein transpeptidase domain-containing protein</fullName>
    </recommendedName>
</protein>
<dbReference type="SUPFAM" id="SSF56601">
    <property type="entry name" value="beta-lactamase/transpeptidase-like"/>
    <property type="match status" value="1"/>
</dbReference>
<dbReference type="Proteomes" id="UP000032046">
    <property type="component" value="Unassembled WGS sequence"/>
</dbReference>
<dbReference type="InterPro" id="IPR012338">
    <property type="entry name" value="Beta-lactam/transpept-like"/>
</dbReference>
<evidence type="ECO:0008006" key="3">
    <source>
        <dbReference type="Google" id="ProtNLM"/>
    </source>
</evidence>